<dbReference type="InterPro" id="IPR046668">
    <property type="entry name" value="DUF6538"/>
</dbReference>
<dbReference type="GO" id="GO:0006310">
    <property type="term" value="P:DNA recombination"/>
    <property type="evidence" value="ECO:0007669"/>
    <property type="project" value="UniProtKB-KW"/>
</dbReference>
<dbReference type="SUPFAM" id="SSF56349">
    <property type="entry name" value="DNA breaking-rejoining enzymes"/>
    <property type="match status" value="1"/>
</dbReference>
<dbReference type="InterPro" id="IPR010998">
    <property type="entry name" value="Integrase_recombinase_N"/>
</dbReference>
<dbReference type="Gene3D" id="1.10.443.10">
    <property type="entry name" value="Intergrase catalytic core"/>
    <property type="match status" value="1"/>
</dbReference>
<proteinExistence type="inferred from homology"/>
<feature type="domain" description="Tyr recombinase" evidence="6">
    <location>
        <begin position="261"/>
        <end position="449"/>
    </location>
</feature>
<protein>
    <recommendedName>
        <fullName evidence="10">Site-specific recombinase XerD</fullName>
    </recommendedName>
</protein>
<dbReference type="Proteomes" id="UP000596977">
    <property type="component" value="Unassembled WGS sequence"/>
</dbReference>
<dbReference type="InterPro" id="IPR011010">
    <property type="entry name" value="DNA_brk_join_enz"/>
</dbReference>
<organism evidence="8 9">
    <name type="scientific">Pelagibacterium lentulum</name>
    <dbReference type="NCBI Taxonomy" id="2029865"/>
    <lineage>
        <taxon>Bacteria</taxon>
        <taxon>Pseudomonadati</taxon>
        <taxon>Pseudomonadota</taxon>
        <taxon>Alphaproteobacteria</taxon>
        <taxon>Hyphomicrobiales</taxon>
        <taxon>Devosiaceae</taxon>
        <taxon>Pelagibacterium</taxon>
    </lineage>
</organism>
<evidence type="ECO:0000256" key="2">
    <source>
        <dbReference type="ARBA" id="ARBA00022908"/>
    </source>
</evidence>
<dbReference type="Pfam" id="PF00589">
    <property type="entry name" value="Phage_integrase"/>
    <property type="match status" value="1"/>
</dbReference>
<evidence type="ECO:0000259" key="7">
    <source>
        <dbReference type="PROSITE" id="PS51900"/>
    </source>
</evidence>
<dbReference type="AlphaFoldDB" id="A0A916VYC8"/>
<evidence type="ECO:0000313" key="9">
    <source>
        <dbReference type="Proteomes" id="UP000596977"/>
    </source>
</evidence>
<feature type="domain" description="Core-binding (CB)" evidence="7">
    <location>
        <begin position="153"/>
        <end position="233"/>
    </location>
</feature>
<reference evidence="8 9" key="1">
    <citation type="journal article" date="2014" name="Int. J. Syst. Evol. Microbiol.">
        <title>Complete genome sequence of Corynebacterium casei LMG S-19264T (=DSM 44701T), isolated from a smear-ripened cheese.</title>
        <authorList>
            <consortium name="US DOE Joint Genome Institute (JGI-PGF)"/>
            <person name="Walter F."/>
            <person name="Albersmeier A."/>
            <person name="Kalinowski J."/>
            <person name="Ruckert C."/>
        </authorList>
    </citation>
    <scope>NUCLEOTIDE SEQUENCE [LARGE SCALE GENOMIC DNA]</scope>
    <source>
        <strain evidence="8 9">CGMCC 1.15896</strain>
    </source>
</reference>
<dbReference type="Pfam" id="PF20172">
    <property type="entry name" value="DUF6538"/>
    <property type="match status" value="1"/>
</dbReference>
<dbReference type="RefSeq" id="WP_127071141.1">
    <property type="nucleotide sequence ID" value="NZ_BMKB01000003.1"/>
</dbReference>
<dbReference type="PROSITE" id="PS51900">
    <property type="entry name" value="CB"/>
    <property type="match status" value="1"/>
</dbReference>
<comment type="similarity">
    <text evidence="1">Belongs to the 'phage' integrase family.</text>
</comment>
<dbReference type="GO" id="GO:0003677">
    <property type="term" value="F:DNA binding"/>
    <property type="evidence" value="ECO:0007669"/>
    <property type="project" value="UniProtKB-UniRule"/>
</dbReference>
<sequence length="464" mass="51930">MLMAVPFLQKRGNSYRYRRKIPEHLRDILGKREIAIPLGKSEPEALKHYAKAHAQAEKLLITASLPQSTPTALDHFKAAQRQIEEWQLDPEWAGEGDPDSPDDDEAFARSVTAEGIAAKYREYQSGARQEFSPRDKALIQSLMSGSRAPRPAPTLEDARRLYAEEKINGDKKKSQQLENIFKLIAPVVKLNRPLAELRRADAKEIRDCLLDGRKPQSAQRYLNTLRSLVNHAIREYELTGVNNPFDSLPVSNKEEATPDKTKRDAFTEVELSRTRARVLSMARDDVQLIWRILENTGCRPAEVSGLRVEDVLLNHPIPHIVVEWHDARRIKTLSSRRKVPLIGDALEAAKEAIDAAGDGPGLFPAYFREGGADSLSAALGKHVRACVTRKEVVTYSLRHRIDSRLEVAKVQPYTIDRVMGHTSGKIGEVYGGEYADLLRAKEALEAALSPEITAQLKAIQPNAQ</sequence>
<dbReference type="PANTHER" id="PTHR30629:SF2">
    <property type="entry name" value="PROPHAGE INTEGRASE INTS-RELATED"/>
    <property type="match status" value="1"/>
</dbReference>
<dbReference type="GO" id="GO:0015074">
    <property type="term" value="P:DNA integration"/>
    <property type="evidence" value="ECO:0007669"/>
    <property type="project" value="UniProtKB-KW"/>
</dbReference>
<comment type="caution">
    <text evidence="8">The sequence shown here is derived from an EMBL/GenBank/DDBJ whole genome shotgun (WGS) entry which is preliminary data.</text>
</comment>
<dbReference type="InterPro" id="IPR002104">
    <property type="entry name" value="Integrase_catalytic"/>
</dbReference>
<evidence type="ECO:0000259" key="6">
    <source>
        <dbReference type="PROSITE" id="PS51898"/>
    </source>
</evidence>
<dbReference type="Gene3D" id="1.10.150.130">
    <property type="match status" value="1"/>
</dbReference>
<dbReference type="InterPro" id="IPR013762">
    <property type="entry name" value="Integrase-like_cat_sf"/>
</dbReference>
<evidence type="ECO:0000256" key="3">
    <source>
        <dbReference type="ARBA" id="ARBA00023125"/>
    </source>
</evidence>
<keyword evidence="2" id="KW-0229">DNA integration</keyword>
<dbReference type="PROSITE" id="PS51898">
    <property type="entry name" value="TYR_RECOMBINASE"/>
    <property type="match status" value="1"/>
</dbReference>
<accession>A0A916VYC8</accession>
<dbReference type="PANTHER" id="PTHR30629">
    <property type="entry name" value="PROPHAGE INTEGRASE"/>
    <property type="match status" value="1"/>
</dbReference>
<evidence type="ECO:0000256" key="1">
    <source>
        <dbReference type="ARBA" id="ARBA00008857"/>
    </source>
</evidence>
<dbReference type="InterPro" id="IPR050808">
    <property type="entry name" value="Phage_Integrase"/>
</dbReference>
<keyword evidence="4" id="KW-0233">DNA recombination</keyword>
<evidence type="ECO:0000256" key="5">
    <source>
        <dbReference type="PROSITE-ProRule" id="PRU01248"/>
    </source>
</evidence>
<evidence type="ECO:0000313" key="8">
    <source>
        <dbReference type="EMBL" id="GGA51903.1"/>
    </source>
</evidence>
<dbReference type="OrthoDB" id="9784724at2"/>
<dbReference type="EMBL" id="BMKB01000003">
    <property type="protein sequence ID" value="GGA51903.1"/>
    <property type="molecule type" value="Genomic_DNA"/>
</dbReference>
<evidence type="ECO:0008006" key="10">
    <source>
        <dbReference type="Google" id="ProtNLM"/>
    </source>
</evidence>
<dbReference type="InterPro" id="IPR044068">
    <property type="entry name" value="CB"/>
</dbReference>
<gene>
    <name evidence="8" type="ORF">GCM10011499_22440</name>
</gene>
<keyword evidence="9" id="KW-1185">Reference proteome</keyword>
<name>A0A916VYC8_9HYPH</name>
<evidence type="ECO:0000256" key="4">
    <source>
        <dbReference type="ARBA" id="ARBA00023172"/>
    </source>
</evidence>
<keyword evidence="3 5" id="KW-0238">DNA-binding</keyword>